<keyword evidence="4" id="KW-1185">Reference proteome</keyword>
<evidence type="ECO:0000313" key="3">
    <source>
        <dbReference type="EMBL" id="KAJ4830984.1"/>
    </source>
</evidence>
<feature type="compositionally biased region" description="Basic and acidic residues" evidence="1">
    <location>
        <begin position="213"/>
        <end position="237"/>
    </location>
</feature>
<feature type="compositionally biased region" description="Basic and acidic residues" evidence="1">
    <location>
        <begin position="508"/>
        <end position="528"/>
    </location>
</feature>
<dbReference type="SMART" id="SM00028">
    <property type="entry name" value="TPR"/>
    <property type="match status" value="8"/>
</dbReference>
<name>A0A9Q0J797_9ROSI</name>
<dbReference type="InterPro" id="IPR011990">
    <property type="entry name" value="TPR-like_helical_dom_sf"/>
</dbReference>
<feature type="region of interest" description="Disordered" evidence="1">
    <location>
        <begin position="139"/>
        <end position="160"/>
    </location>
</feature>
<accession>A0A9Q0J797</accession>
<dbReference type="InterPro" id="IPR036869">
    <property type="entry name" value="J_dom_sf"/>
</dbReference>
<dbReference type="Pfam" id="PF00226">
    <property type="entry name" value="DnaJ"/>
    <property type="match status" value="1"/>
</dbReference>
<dbReference type="CDD" id="cd06257">
    <property type="entry name" value="DnaJ"/>
    <property type="match status" value="1"/>
</dbReference>
<dbReference type="EMBL" id="JAKUCV010005477">
    <property type="protein sequence ID" value="KAJ4830984.1"/>
    <property type="molecule type" value="Genomic_DNA"/>
</dbReference>
<dbReference type="InterPro" id="IPR018253">
    <property type="entry name" value="DnaJ_domain_CS"/>
</dbReference>
<feature type="compositionally biased region" description="Basic residues" evidence="1">
    <location>
        <begin position="613"/>
        <end position="623"/>
    </location>
</feature>
<dbReference type="PROSITE" id="PS00636">
    <property type="entry name" value="DNAJ_1"/>
    <property type="match status" value="1"/>
</dbReference>
<feature type="region of interest" description="Disordered" evidence="1">
    <location>
        <begin position="213"/>
        <end position="242"/>
    </location>
</feature>
<feature type="region of interest" description="Disordered" evidence="1">
    <location>
        <begin position="407"/>
        <end position="440"/>
    </location>
</feature>
<feature type="compositionally biased region" description="Basic residues" evidence="1">
    <location>
        <begin position="411"/>
        <end position="426"/>
    </location>
</feature>
<protein>
    <recommendedName>
        <fullName evidence="2">J domain-containing protein</fullName>
    </recommendedName>
</protein>
<dbReference type="AlphaFoldDB" id="A0A9Q0J797"/>
<feature type="region of interest" description="Disordered" evidence="1">
    <location>
        <begin position="1"/>
        <end position="40"/>
    </location>
</feature>
<evidence type="ECO:0000259" key="2">
    <source>
        <dbReference type="PROSITE" id="PS50076"/>
    </source>
</evidence>
<feature type="region of interest" description="Disordered" evidence="1">
    <location>
        <begin position="598"/>
        <end position="653"/>
    </location>
</feature>
<organism evidence="3 4">
    <name type="scientific">Turnera subulata</name>
    <dbReference type="NCBI Taxonomy" id="218843"/>
    <lineage>
        <taxon>Eukaryota</taxon>
        <taxon>Viridiplantae</taxon>
        <taxon>Streptophyta</taxon>
        <taxon>Embryophyta</taxon>
        <taxon>Tracheophyta</taxon>
        <taxon>Spermatophyta</taxon>
        <taxon>Magnoliopsida</taxon>
        <taxon>eudicotyledons</taxon>
        <taxon>Gunneridae</taxon>
        <taxon>Pentapetalae</taxon>
        <taxon>rosids</taxon>
        <taxon>fabids</taxon>
        <taxon>Malpighiales</taxon>
        <taxon>Passifloraceae</taxon>
        <taxon>Turnera</taxon>
    </lineage>
</organism>
<evidence type="ECO:0000256" key="1">
    <source>
        <dbReference type="SAM" id="MobiDB-lite"/>
    </source>
</evidence>
<dbReference type="InterPro" id="IPR019734">
    <property type="entry name" value="TPR_rpt"/>
</dbReference>
<dbReference type="Proteomes" id="UP001141552">
    <property type="component" value="Unassembled WGS sequence"/>
</dbReference>
<feature type="region of interest" description="Disordered" evidence="1">
    <location>
        <begin position="507"/>
        <end position="530"/>
    </location>
</feature>
<reference evidence="3" key="2">
    <citation type="journal article" date="2023" name="Plants (Basel)">
        <title>Annotation of the Turnera subulata (Passifloraceae) Draft Genome Reveals the S-Locus Evolved after the Divergence of Turneroideae from Passifloroideae in a Stepwise Manner.</title>
        <authorList>
            <person name="Henning P.M."/>
            <person name="Roalson E.H."/>
            <person name="Mir W."/>
            <person name="McCubbin A.G."/>
            <person name="Shore J.S."/>
        </authorList>
    </citation>
    <scope>NUCLEOTIDE SEQUENCE</scope>
    <source>
        <strain evidence="3">F60SS</strain>
    </source>
</reference>
<feature type="region of interest" description="Disordered" evidence="1">
    <location>
        <begin position="1058"/>
        <end position="1084"/>
    </location>
</feature>
<feature type="compositionally biased region" description="Low complexity" evidence="1">
    <location>
        <begin position="16"/>
        <end position="28"/>
    </location>
</feature>
<dbReference type="SMART" id="SM00271">
    <property type="entry name" value="DnaJ"/>
    <property type="match status" value="1"/>
</dbReference>
<gene>
    <name evidence="3" type="ORF">Tsubulata_009302</name>
</gene>
<dbReference type="Gene3D" id="1.25.40.10">
    <property type="entry name" value="Tetratricopeptide repeat domain"/>
    <property type="match status" value="2"/>
</dbReference>
<feature type="compositionally biased region" description="Basic and acidic residues" evidence="1">
    <location>
        <begin position="29"/>
        <end position="39"/>
    </location>
</feature>
<reference evidence="3" key="1">
    <citation type="submission" date="2022-02" db="EMBL/GenBank/DDBJ databases">
        <authorList>
            <person name="Henning P.M."/>
            <person name="McCubbin A.G."/>
            <person name="Shore J.S."/>
        </authorList>
    </citation>
    <scope>NUCLEOTIDE SEQUENCE</scope>
    <source>
        <strain evidence="3">F60SS</strain>
        <tissue evidence="3">Leaves</tissue>
    </source>
</reference>
<dbReference type="SUPFAM" id="SSF48452">
    <property type="entry name" value="TPR-like"/>
    <property type="match status" value="3"/>
</dbReference>
<feature type="compositionally biased region" description="Low complexity" evidence="1">
    <location>
        <begin position="598"/>
        <end position="611"/>
    </location>
</feature>
<dbReference type="InterPro" id="IPR001623">
    <property type="entry name" value="DnaJ_domain"/>
</dbReference>
<evidence type="ECO:0000313" key="4">
    <source>
        <dbReference type="Proteomes" id="UP001141552"/>
    </source>
</evidence>
<comment type="caution">
    <text evidence="3">The sequence shown here is derived from an EMBL/GenBank/DDBJ whole genome shotgun (WGS) entry which is preliminary data.</text>
</comment>
<dbReference type="PROSITE" id="PS50076">
    <property type="entry name" value="DNAJ_2"/>
    <property type="match status" value="1"/>
</dbReference>
<dbReference type="PANTHER" id="PTHR45181">
    <property type="entry name" value="HEAT SHOCK PROTEIN DNAJ WITH TETRATRICOPEPTIDE REPEAT-CONTAINING PROTEIN"/>
    <property type="match status" value="1"/>
</dbReference>
<feature type="domain" description="J" evidence="2">
    <location>
        <begin position="1101"/>
        <end position="1187"/>
    </location>
</feature>
<proteinExistence type="predicted"/>
<dbReference type="Gene3D" id="1.10.287.110">
    <property type="entry name" value="DnaJ domain"/>
    <property type="match status" value="1"/>
</dbReference>
<dbReference type="OrthoDB" id="10250354at2759"/>
<dbReference type="PANTHER" id="PTHR45181:SF8">
    <property type="entry name" value="HEAT SHOCK PROTEIN DNAJ WITH TETRATRICOPEPTIDE REPEAT-CONTAINING PROTEIN"/>
    <property type="match status" value="1"/>
</dbReference>
<sequence>MSPAAVHIHSPFSLHNNPNPTNTTSSDSFSRDNRDDHHRGYVFGTAAFDAQFDSQGGARTRSGRARPRLVKVRKQLHGRCRPPMTGELGPGFNPFGSGCVDSDANGITAASSNESVNKSREIDDRCFVFGAAAAVNSNIENTQGSEGERENGKGSNRGSDFGVDLGLRLKMDTPVAGESVEKLEEPDFSKDEGIFDSGFVFGASWFEPATNLDEKTEESGESHRNSLLSDDARKIEPENQAGVDGISDELRKLKIDDFVSVGRACDEKSSGNADNLFVFGSKKTSACSDGSSGTASHGHNVAKEGDVDKKNESCNVASSFTVEPICSQAQASGDANLNEAFATSSFSLVDNCSQETCGFREENDKTSSATTPAGSGIPFIALETLCDPSCLKTSLFTGLTKKPEFIINGRSKGRKRSEKLRQRSKHSSSYIGRPKQEGVKDSIAQEDLSFQSCYSPMDFSPYEETNGVEDHKETCVTSNDTNPLKNVPSAFQSTVANFNEGNEACNAVRDDQRPSELDEERSENHSKSFSDANYPSKGFVFGSETTCFGSNGEKVCCTSHVADGVTENTHDLGREKDHKIQFSFTSGLEDMDEKKFSFSASSSVQNSSTAAKRMPRKKYRKKHPSEPLIVASSPNVDKAQEGDVHASQGKMASKSEVIGQGPISSYVTVEEACEMWRMRGNQAYENGDLSNAEDFYTRGINSVSAVEISGCFLKPLVICYSNRAATRISLGNLREALRDCLKAATLDPNFLKVYLRAAKCHLMLGEAENAQHYFTKCLENGGGVCLDRRIAIEAADGLQKAQKVAECQNRSAQLLEQRTSEVAVTALDAISEALSVSPFSEKLLEMKAESLFMLRNFKEVIQLCEKTLSAAEKNFASVGDDNCIAELDGSVTEIYSVPRVWRWHLMSKSYFYLGKLEMALDILQTLEEMGSTIYKCASKVLESSVTLAATINNLLHHKNAGNEAVLSGRYIEAIEHYTGALSSNIESRPFAAICFSNRAAAYQALGQIADAIADCSLAIALDGSYSKAVSRRAALHEMIRDYGQAAIDLQRLISILEKQNDGKPKHNGTPGRSSSRKKELRQARQHLSLMEEEAKKRIPLDLYCILGVKDSDSASDIKKAYRKAALRHHPDKAGQFLARSESGDDGQLWKGIIQDVHIDADRLFKMIGEAYAVLSDPAKRSDYDLDEEIRKASKEMKGNGYHRKKAETQSYPYERSDVRRNWQGYWKTHTNSHSRW</sequence>
<dbReference type="SUPFAM" id="SSF46565">
    <property type="entry name" value="Chaperone J-domain"/>
    <property type="match status" value="1"/>
</dbReference>
<dbReference type="PRINTS" id="PR00625">
    <property type="entry name" value="JDOMAIN"/>
</dbReference>